<dbReference type="AlphaFoldDB" id="A0AAD8VWQ0"/>
<dbReference type="EMBL" id="JAUUTY010000005">
    <property type="protein sequence ID" value="KAK1626447.1"/>
    <property type="molecule type" value="Genomic_DNA"/>
</dbReference>
<evidence type="ECO:0000313" key="4">
    <source>
        <dbReference type="EMBL" id="KAK1626447.1"/>
    </source>
</evidence>
<keyword evidence="2 3" id="KW-0802">TPR repeat</keyword>
<keyword evidence="5" id="KW-1185">Reference proteome</keyword>
<dbReference type="FunFam" id="1.25.40.10:FF:000295">
    <property type="entry name" value="serine/threonine-protein phosphatase 5"/>
    <property type="match status" value="1"/>
</dbReference>
<dbReference type="Proteomes" id="UP001231189">
    <property type="component" value="Unassembled WGS sequence"/>
</dbReference>
<dbReference type="PROSITE" id="PS50005">
    <property type="entry name" value="TPR"/>
    <property type="match status" value="2"/>
</dbReference>
<feature type="repeat" description="TPR" evidence="3">
    <location>
        <begin position="8"/>
        <end position="41"/>
    </location>
</feature>
<dbReference type="InterPro" id="IPR019734">
    <property type="entry name" value="TPR_rpt"/>
</dbReference>
<feature type="repeat" description="TPR" evidence="3">
    <location>
        <begin position="76"/>
        <end position="109"/>
    </location>
</feature>
<comment type="caution">
    <text evidence="4">The sequence shown here is derived from an EMBL/GenBank/DDBJ whole genome shotgun (WGS) entry which is preliminary data.</text>
</comment>
<dbReference type="SUPFAM" id="SSF48452">
    <property type="entry name" value="TPR-like"/>
    <property type="match status" value="1"/>
</dbReference>
<accession>A0AAD8VWQ0</accession>
<dbReference type="Pfam" id="PF13414">
    <property type="entry name" value="TPR_11"/>
    <property type="match status" value="1"/>
</dbReference>
<organism evidence="4 5">
    <name type="scientific">Lolium multiflorum</name>
    <name type="common">Italian ryegrass</name>
    <name type="synonym">Lolium perenne subsp. multiflorum</name>
    <dbReference type="NCBI Taxonomy" id="4521"/>
    <lineage>
        <taxon>Eukaryota</taxon>
        <taxon>Viridiplantae</taxon>
        <taxon>Streptophyta</taxon>
        <taxon>Embryophyta</taxon>
        <taxon>Tracheophyta</taxon>
        <taxon>Spermatophyta</taxon>
        <taxon>Magnoliopsida</taxon>
        <taxon>Liliopsida</taxon>
        <taxon>Poales</taxon>
        <taxon>Poaceae</taxon>
        <taxon>BOP clade</taxon>
        <taxon>Pooideae</taxon>
        <taxon>Poodae</taxon>
        <taxon>Poeae</taxon>
        <taxon>Poeae Chloroplast Group 2 (Poeae type)</taxon>
        <taxon>Loliodinae</taxon>
        <taxon>Loliinae</taxon>
        <taxon>Lolium</taxon>
    </lineage>
</organism>
<proteinExistence type="predicted"/>
<gene>
    <name evidence="4" type="ORF">QYE76_000762</name>
</gene>
<dbReference type="Gene3D" id="1.25.40.10">
    <property type="entry name" value="Tetratricopeptide repeat domain"/>
    <property type="match status" value="1"/>
</dbReference>
<dbReference type="PANTHER" id="PTHR22904">
    <property type="entry name" value="TPR REPEAT CONTAINING PROTEIN"/>
    <property type="match status" value="1"/>
</dbReference>
<dbReference type="Pfam" id="PF13181">
    <property type="entry name" value="TPR_8"/>
    <property type="match status" value="1"/>
</dbReference>
<evidence type="ECO:0000256" key="1">
    <source>
        <dbReference type="ARBA" id="ARBA00022737"/>
    </source>
</evidence>
<dbReference type="InterPro" id="IPR011990">
    <property type="entry name" value="TPR-like_helical_dom_sf"/>
</dbReference>
<dbReference type="SMART" id="SM00028">
    <property type="entry name" value="TPR"/>
    <property type="match status" value="3"/>
</dbReference>
<evidence type="ECO:0000313" key="5">
    <source>
        <dbReference type="Proteomes" id="UP001231189"/>
    </source>
</evidence>
<name>A0AAD8VWQ0_LOLMU</name>
<protein>
    <submittedName>
        <fullName evidence="4">Uncharacterized protein</fullName>
    </submittedName>
</protein>
<dbReference type="GO" id="GO:0051879">
    <property type="term" value="F:Hsp90 protein binding"/>
    <property type="evidence" value="ECO:0007669"/>
    <property type="project" value="TreeGrafter"/>
</dbReference>
<evidence type="ECO:0000256" key="2">
    <source>
        <dbReference type="ARBA" id="ARBA00022803"/>
    </source>
</evidence>
<dbReference type="PANTHER" id="PTHR22904:SF523">
    <property type="entry name" value="STRESS-INDUCED-PHOSPHOPROTEIN 1"/>
    <property type="match status" value="1"/>
</dbReference>
<evidence type="ECO:0000256" key="3">
    <source>
        <dbReference type="PROSITE-ProRule" id="PRU00339"/>
    </source>
</evidence>
<reference evidence="4" key="1">
    <citation type="submission" date="2023-07" db="EMBL/GenBank/DDBJ databases">
        <title>A chromosome-level genome assembly of Lolium multiflorum.</title>
        <authorList>
            <person name="Chen Y."/>
            <person name="Copetti D."/>
            <person name="Kolliker R."/>
            <person name="Studer B."/>
        </authorList>
    </citation>
    <scope>NUCLEOTIDE SEQUENCE</scope>
    <source>
        <strain evidence="4">02402/16</strain>
        <tissue evidence="4">Leaf</tissue>
    </source>
</reference>
<sequence length="320" mass="35758">MADGGGRAAALKDQGNEQFKSGSYLKAAALYTQAIKLDPDNAALYSNRAAAFLHLVKLNKALADAETTIKLKPQWEKGYFRKGCVLEAMEQYEEAVSAFQIASQHNPQNTEVSRKIKRLTQLAREQKRAGDVENMRSNIDLGKNLGSLKTELAAKYGDAELAQNISSFVINVMESAVKVWHDTGKVDPRVNFLLDNQKTDTEKYAPVVNIEKAFESPDTHGSCIPYLRQYTVESYSKAACMVAPKGIISYPQVWKGTGSRKWKLDQSDGFFVQFESPILRKIWFVPSTTEKGRTLCRSPEALDITIHEILPRIFKETEAA</sequence>
<keyword evidence="1" id="KW-0677">Repeat</keyword>